<keyword evidence="1" id="KW-1185">Reference proteome</keyword>
<organism evidence="1 2">
    <name type="scientific">Populus euphratica</name>
    <name type="common">Euphrates poplar</name>
    <dbReference type="NCBI Taxonomy" id="75702"/>
    <lineage>
        <taxon>Eukaryota</taxon>
        <taxon>Viridiplantae</taxon>
        <taxon>Streptophyta</taxon>
        <taxon>Embryophyta</taxon>
        <taxon>Tracheophyta</taxon>
        <taxon>Spermatophyta</taxon>
        <taxon>Magnoliopsida</taxon>
        <taxon>eudicotyledons</taxon>
        <taxon>Gunneridae</taxon>
        <taxon>Pentapetalae</taxon>
        <taxon>rosids</taxon>
        <taxon>fabids</taxon>
        <taxon>Malpighiales</taxon>
        <taxon>Salicaceae</taxon>
        <taxon>Saliceae</taxon>
        <taxon>Populus</taxon>
    </lineage>
</organism>
<protein>
    <submittedName>
        <fullName evidence="2">Uncharacterized protein LOC105135521 isoform X1</fullName>
    </submittedName>
</protein>
<accession>A0AAJ6Y159</accession>
<dbReference type="GeneID" id="105135521"/>
<dbReference type="KEGG" id="peu:105135521"/>
<dbReference type="RefSeq" id="XP_011038723.1">
    <property type="nucleotide sequence ID" value="XM_011040421.1"/>
</dbReference>
<dbReference type="Proteomes" id="UP000694918">
    <property type="component" value="Unplaced"/>
</dbReference>
<gene>
    <name evidence="2" type="primary">LOC105135521</name>
</gene>
<dbReference type="AlphaFoldDB" id="A0AAJ6Y159"/>
<evidence type="ECO:0000313" key="2">
    <source>
        <dbReference type="RefSeq" id="XP_011038723.1"/>
    </source>
</evidence>
<sequence>MFMDDATQKTRGKGNGVELLLTQRLLLFENREHNPASYEDICTCLLTCSICRVIVKSTSSVTLSLATLPRVNALANFFIITTFRDEQFFVMVAIGHGARATISGHQVNLVIWCRSCIAFLLESCELDLIMLLVVWCSVSVKVGCLPNWLSYIPQ</sequence>
<proteinExistence type="predicted"/>
<name>A0AAJ6Y159_POPEU</name>
<evidence type="ECO:0000313" key="1">
    <source>
        <dbReference type="Proteomes" id="UP000694918"/>
    </source>
</evidence>
<reference evidence="2" key="1">
    <citation type="submission" date="2025-08" db="UniProtKB">
        <authorList>
            <consortium name="RefSeq"/>
        </authorList>
    </citation>
    <scope>IDENTIFICATION</scope>
</reference>